<dbReference type="PANTHER" id="PTHR33240">
    <property type="entry name" value="OS08G0508500 PROTEIN"/>
    <property type="match status" value="1"/>
</dbReference>
<dbReference type="PANTHER" id="PTHR33240:SF8">
    <property type="entry name" value="OS03G0439900 PROTEIN"/>
    <property type="match status" value="1"/>
</dbReference>
<sequence length="68" mass="7665">MGFSGEVSMTLGSIQLPVMTKEITKIVEFAVVDHPAIYNVIMGTPWLNASTNQQIQRFRPQLVRIVDF</sequence>
<name>A0A8S9K448_BRACR</name>
<organism evidence="1">
    <name type="scientific">Brassica cretica</name>
    <name type="common">Mustard</name>
    <dbReference type="NCBI Taxonomy" id="69181"/>
    <lineage>
        <taxon>Eukaryota</taxon>
        <taxon>Viridiplantae</taxon>
        <taxon>Streptophyta</taxon>
        <taxon>Embryophyta</taxon>
        <taxon>Tracheophyta</taxon>
        <taxon>Spermatophyta</taxon>
        <taxon>Magnoliopsida</taxon>
        <taxon>eudicotyledons</taxon>
        <taxon>Gunneridae</taxon>
        <taxon>Pentapetalae</taxon>
        <taxon>rosids</taxon>
        <taxon>malvids</taxon>
        <taxon>Brassicales</taxon>
        <taxon>Brassicaceae</taxon>
        <taxon>Brassiceae</taxon>
        <taxon>Brassica</taxon>
    </lineage>
</organism>
<dbReference type="EMBL" id="QGKY02000190">
    <property type="protein sequence ID" value="KAF2589264.1"/>
    <property type="molecule type" value="Genomic_DNA"/>
</dbReference>
<evidence type="ECO:0000313" key="1">
    <source>
        <dbReference type="EMBL" id="KAF2589264.1"/>
    </source>
</evidence>
<protein>
    <submittedName>
        <fullName evidence="1">Uncharacterized protein</fullName>
    </submittedName>
</protein>
<proteinExistence type="predicted"/>
<reference evidence="1" key="1">
    <citation type="submission" date="2019-12" db="EMBL/GenBank/DDBJ databases">
        <title>Genome sequencing and annotation of Brassica cretica.</title>
        <authorList>
            <person name="Studholme D.J."/>
            <person name="Sarris P.F."/>
        </authorList>
    </citation>
    <scope>NUCLEOTIDE SEQUENCE</scope>
    <source>
        <strain evidence="1">PFS-102/07</strain>
        <tissue evidence="1">Leaf</tissue>
    </source>
</reference>
<comment type="caution">
    <text evidence="1">The sequence shown here is derived from an EMBL/GenBank/DDBJ whole genome shotgun (WGS) entry which is preliminary data.</text>
</comment>
<dbReference type="AlphaFoldDB" id="A0A8S9K448"/>
<gene>
    <name evidence="1" type="ORF">F2Q70_00039572</name>
</gene>
<accession>A0A8S9K448</accession>